<dbReference type="Proteomes" id="UP000077177">
    <property type="component" value="Chromosome"/>
</dbReference>
<proteinExistence type="predicted"/>
<accession>A0A172TTU5</accession>
<sequence>MKNTFLSAIIALFIGATVNAQSTVDSIAAKYKLLPMPAPLTVEKTFPVLGSYQLASGTPGAVSAPATTAPATTTAPTATDSNASQTAPVTAQAPATVATEATPSVTITLDSVNKGIVWIDGLPEGKFKAYLKKSPTTYRIVSQKTNLGKEIPEGTLYYDVQANALNIALGKPYNEEDPTAVFAVNAPSTEVAATSTASTKSKSAKQKTKVTFYTASKVITEPATSTEAQGGGTDHDQQ</sequence>
<keyword evidence="2" id="KW-0732">Signal</keyword>
<dbReference type="OrthoDB" id="679096at2"/>
<feature type="compositionally biased region" description="Low complexity" evidence="1">
    <location>
        <begin position="64"/>
        <end position="85"/>
    </location>
</feature>
<protein>
    <submittedName>
        <fullName evidence="3">Uncharacterized protein</fullName>
    </submittedName>
</protein>
<dbReference type="AlphaFoldDB" id="A0A172TTU5"/>
<evidence type="ECO:0000313" key="3">
    <source>
        <dbReference type="EMBL" id="ANE50422.1"/>
    </source>
</evidence>
<evidence type="ECO:0000313" key="4">
    <source>
        <dbReference type="Proteomes" id="UP000077177"/>
    </source>
</evidence>
<organism evidence="3 4">
    <name type="scientific">Flavisolibacter tropicus</name>
    <dbReference type="NCBI Taxonomy" id="1492898"/>
    <lineage>
        <taxon>Bacteria</taxon>
        <taxon>Pseudomonadati</taxon>
        <taxon>Bacteroidota</taxon>
        <taxon>Chitinophagia</taxon>
        <taxon>Chitinophagales</taxon>
        <taxon>Chitinophagaceae</taxon>
        <taxon>Flavisolibacter</taxon>
    </lineage>
</organism>
<reference evidence="3 4" key="2">
    <citation type="journal article" date="2016" name="Int. J. Syst. Evol. Microbiol.">
        <title>Flavisolibacter tropicus sp. nov., isolated from tropical soil.</title>
        <authorList>
            <person name="Lee J.J."/>
            <person name="Kang M.S."/>
            <person name="Kim G.S."/>
            <person name="Lee C.S."/>
            <person name="Lim S."/>
            <person name="Lee J."/>
            <person name="Roh S.H."/>
            <person name="Kang H."/>
            <person name="Ha J.M."/>
            <person name="Bae S."/>
            <person name="Jung H.Y."/>
            <person name="Kim M.K."/>
        </authorList>
    </citation>
    <scope>NUCLEOTIDE SEQUENCE [LARGE SCALE GENOMIC DNA]</scope>
    <source>
        <strain evidence="3 4">LCS9</strain>
    </source>
</reference>
<keyword evidence="4" id="KW-1185">Reference proteome</keyword>
<feature type="region of interest" description="Disordered" evidence="1">
    <location>
        <begin position="63"/>
        <end position="85"/>
    </location>
</feature>
<dbReference type="RefSeq" id="WP_066403247.1">
    <property type="nucleotide sequence ID" value="NZ_CP011390.1"/>
</dbReference>
<evidence type="ECO:0000256" key="1">
    <source>
        <dbReference type="SAM" id="MobiDB-lite"/>
    </source>
</evidence>
<dbReference type="KEGG" id="fla:SY85_07865"/>
<evidence type="ECO:0000256" key="2">
    <source>
        <dbReference type="SAM" id="SignalP"/>
    </source>
</evidence>
<feature type="chain" id="PRO_5008001154" evidence="2">
    <location>
        <begin position="21"/>
        <end position="238"/>
    </location>
</feature>
<gene>
    <name evidence="3" type="ORF">SY85_07865</name>
</gene>
<dbReference type="STRING" id="1492898.SY85_07865"/>
<reference evidence="4" key="1">
    <citation type="submission" date="2015-01" db="EMBL/GenBank/DDBJ databases">
        <title>Flavisolibacter sp./LCS9/ whole genome sequencing.</title>
        <authorList>
            <person name="Kim M.K."/>
            <person name="Srinivasan S."/>
            <person name="Lee J.-J."/>
        </authorList>
    </citation>
    <scope>NUCLEOTIDE SEQUENCE [LARGE SCALE GENOMIC DNA]</scope>
    <source>
        <strain evidence="4">LCS9</strain>
    </source>
</reference>
<name>A0A172TTU5_9BACT</name>
<feature type="signal peptide" evidence="2">
    <location>
        <begin position="1"/>
        <end position="20"/>
    </location>
</feature>
<dbReference type="EMBL" id="CP011390">
    <property type="protein sequence ID" value="ANE50422.1"/>
    <property type="molecule type" value="Genomic_DNA"/>
</dbReference>